<name>A0A381PFW8_9ZZZZ</name>
<feature type="transmembrane region" description="Helical" evidence="6">
    <location>
        <begin position="299"/>
        <end position="325"/>
    </location>
</feature>
<comment type="subcellular location">
    <subcellularLocation>
        <location evidence="1">Membrane</location>
        <topology evidence="1">Multi-pass membrane protein</topology>
    </subcellularLocation>
</comment>
<dbReference type="GO" id="GO:0055085">
    <property type="term" value="P:transmembrane transport"/>
    <property type="evidence" value="ECO:0007669"/>
    <property type="project" value="TreeGrafter"/>
</dbReference>
<feature type="transmembrane region" description="Helical" evidence="6">
    <location>
        <begin position="5"/>
        <end position="21"/>
    </location>
</feature>
<dbReference type="PANTHER" id="PTHR21716:SF64">
    <property type="entry name" value="AI-2 TRANSPORT PROTEIN TQSA"/>
    <property type="match status" value="1"/>
</dbReference>
<sequence length="376" mass="41268">MKILNYTATAVLIFLIFYLLFIGKDLLLPLVIAIALWYLINVLARAFSRIAIGGFRFPMPVCLTASFLTFIFLILALINFLSSTVGDVLDVAPIYQENLTTRLENLSFVDMSEFEGQSLPQLLTTWLDIPSFLTSIASSLTSILASGGLILIYIGFLFLEQGHFTNKITALVADPNKEQDANKIINRIRDDIQKYITIKVITSSLTGILSYIILRIADVDFAGVWGLLIFLLNFIPTIGSIIATIFPALIALAQSDGYTLFLVVLFGIGALQVCIGNILEPRLMGSSFNLSPIIILLNLALWGYIWGIPGMFLCVPFLIIVTIILSHFPQTRPMAIILSSDGRLRVPIEKTVGAFSFNPSVSTSSSNDQGKTGQGD</sequence>
<feature type="transmembrane region" description="Helical" evidence="6">
    <location>
        <begin position="27"/>
        <end position="47"/>
    </location>
</feature>
<dbReference type="EMBL" id="UINC01000932">
    <property type="protein sequence ID" value="SUZ64353.1"/>
    <property type="molecule type" value="Genomic_DNA"/>
</dbReference>
<evidence type="ECO:0000256" key="5">
    <source>
        <dbReference type="ARBA" id="ARBA00023136"/>
    </source>
</evidence>
<reference evidence="7" key="1">
    <citation type="submission" date="2018-05" db="EMBL/GenBank/DDBJ databases">
        <authorList>
            <person name="Lanie J.A."/>
            <person name="Ng W.-L."/>
            <person name="Kazmierczak K.M."/>
            <person name="Andrzejewski T.M."/>
            <person name="Davidsen T.M."/>
            <person name="Wayne K.J."/>
            <person name="Tettelin H."/>
            <person name="Glass J.I."/>
            <person name="Rusch D."/>
            <person name="Podicherti R."/>
            <person name="Tsui H.-C.T."/>
            <person name="Winkler M.E."/>
        </authorList>
    </citation>
    <scope>NUCLEOTIDE SEQUENCE</scope>
</reference>
<keyword evidence="4 6" id="KW-1133">Transmembrane helix</keyword>
<organism evidence="7">
    <name type="scientific">marine metagenome</name>
    <dbReference type="NCBI Taxonomy" id="408172"/>
    <lineage>
        <taxon>unclassified sequences</taxon>
        <taxon>metagenomes</taxon>
        <taxon>ecological metagenomes</taxon>
    </lineage>
</organism>
<evidence type="ECO:0000313" key="7">
    <source>
        <dbReference type="EMBL" id="SUZ64353.1"/>
    </source>
</evidence>
<evidence type="ECO:0000256" key="3">
    <source>
        <dbReference type="ARBA" id="ARBA00022692"/>
    </source>
</evidence>
<evidence type="ECO:0000256" key="2">
    <source>
        <dbReference type="ARBA" id="ARBA00009773"/>
    </source>
</evidence>
<evidence type="ECO:0008006" key="8">
    <source>
        <dbReference type="Google" id="ProtNLM"/>
    </source>
</evidence>
<keyword evidence="5 6" id="KW-0472">Membrane</keyword>
<evidence type="ECO:0000256" key="1">
    <source>
        <dbReference type="ARBA" id="ARBA00004141"/>
    </source>
</evidence>
<proteinExistence type="inferred from homology"/>
<feature type="transmembrane region" description="Helical" evidence="6">
    <location>
        <begin position="132"/>
        <end position="159"/>
    </location>
</feature>
<accession>A0A381PFW8</accession>
<evidence type="ECO:0000256" key="4">
    <source>
        <dbReference type="ARBA" id="ARBA00022989"/>
    </source>
</evidence>
<evidence type="ECO:0000256" key="6">
    <source>
        <dbReference type="SAM" id="Phobius"/>
    </source>
</evidence>
<feature type="transmembrane region" description="Helical" evidence="6">
    <location>
        <begin position="258"/>
        <end position="279"/>
    </location>
</feature>
<comment type="similarity">
    <text evidence="2">Belongs to the autoinducer-2 exporter (AI-2E) (TC 2.A.86) family.</text>
</comment>
<dbReference type="GO" id="GO:0016020">
    <property type="term" value="C:membrane"/>
    <property type="evidence" value="ECO:0007669"/>
    <property type="project" value="UniProtKB-SubCell"/>
</dbReference>
<feature type="transmembrane region" description="Helical" evidence="6">
    <location>
        <begin position="59"/>
        <end position="81"/>
    </location>
</feature>
<dbReference type="AlphaFoldDB" id="A0A381PFW8"/>
<feature type="transmembrane region" description="Helical" evidence="6">
    <location>
        <begin position="196"/>
        <end position="217"/>
    </location>
</feature>
<protein>
    <recommendedName>
        <fullName evidence="8">Permease</fullName>
    </recommendedName>
</protein>
<gene>
    <name evidence="7" type="ORF">METZ01_LOCUS17207</name>
</gene>
<dbReference type="InterPro" id="IPR002549">
    <property type="entry name" value="AI-2E-like"/>
</dbReference>
<dbReference type="Pfam" id="PF01594">
    <property type="entry name" value="AI-2E_transport"/>
    <property type="match status" value="1"/>
</dbReference>
<dbReference type="PANTHER" id="PTHR21716">
    <property type="entry name" value="TRANSMEMBRANE PROTEIN"/>
    <property type="match status" value="1"/>
</dbReference>
<keyword evidence="3 6" id="KW-0812">Transmembrane</keyword>
<feature type="transmembrane region" description="Helical" evidence="6">
    <location>
        <begin position="223"/>
        <end position="246"/>
    </location>
</feature>